<organism evidence="2 3">
    <name type="scientific">Selenomonas ruminis</name>
    <dbReference type="NCBI Taxonomy" id="2593411"/>
    <lineage>
        <taxon>Bacteria</taxon>
        <taxon>Bacillati</taxon>
        <taxon>Bacillota</taxon>
        <taxon>Negativicutes</taxon>
        <taxon>Selenomonadales</taxon>
        <taxon>Selenomonadaceae</taxon>
        <taxon>Selenomonas</taxon>
    </lineage>
</organism>
<accession>A0A5D6VTS1</accession>
<evidence type="ECO:0000256" key="1">
    <source>
        <dbReference type="SAM" id="MobiDB-lite"/>
    </source>
</evidence>
<dbReference type="EMBL" id="VTOY01000021">
    <property type="protein sequence ID" value="TYZ19623.1"/>
    <property type="molecule type" value="Genomic_DNA"/>
</dbReference>
<comment type="caution">
    <text evidence="2">The sequence shown here is derived from an EMBL/GenBank/DDBJ whole genome shotgun (WGS) entry which is preliminary data.</text>
</comment>
<dbReference type="AlphaFoldDB" id="A0A5D6VTS1"/>
<feature type="region of interest" description="Disordered" evidence="1">
    <location>
        <begin position="62"/>
        <end position="81"/>
    </location>
</feature>
<protein>
    <submittedName>
        <fullName evidence="2">Uncharacterized protein</fullName>
    </submittedName>
</protein>
<reference evidence="2 3" key="1">
    <citation type="submission" date="2019-08" db="EMBL/GenBank/DDBJ databases">
        <title>Selenomonas sp. mPRGC5 and Selenomonas sp. mPRGC8 isolated from ruminal fluid of dairy goat (Capra hircus).</title>
        <authorList>
            <person name="Poothong S."/>
            <person name="Nuengjamnong C."/>
            <person name="Tanasupawat S."/>
        </authorList>
    </citation>
    <scope>NUCLEOTIDE SEQUENCE [LARGE SCALE GENOMIC DNA]</scope>
    <source>
        <strain evidence="3">mPRGC5</strain>
    </source>
</reference>
<evidence type="ECO:0000313" key="3">
    <source>
        <dbReference type="Proteomes" id="UP000323646"/>
    </source>
</evidence>
<gene>
    <name evidence="2" type="ORF">FZ040_13150</name>
</gene>
<dbReference type="RefSeq" id="WP_149172423.1">
    <property type="nucleotide sequence ID" value="NZ_VTOY01000021.1"/>
</dbReference>
<name>A0A5D6VTS1_9FIRM</name>
<keyword evidence="3" id="KW-1185">Reference proteome</keyword>
<proteinExistence type="predicted"/>
<sequence>MKRLSLSDLKAKQAELARKIAAAEEKEKSLIGAYMQELTGECELAGVKSWLEEHAIIDDEVKGGKKNDGNGQLHRETAMAL</sequence>
<dbReference type="Proteomes" id="UP000323646">
    <property type="component" value="Unassembled WGS sequence"/>
</dbReference>
<evidence type="ECO:0000313" key="2">
    <source>
        <dbReference type="EMBL" id="TYZ19623.1"/>
    </source>
</evidence>